<dbReference type="AlphaFoldDB" id="A0A841D743"/>
<reference evidence="1 2" key="1">
    <citation type="submission" date="2020-08" db="EMBL/GenBank/DDBJ databases">
        <title>Genomic Encyclopedia of Type Strains, Phase III (KMG-III): the genomes of soil and plant-associated and newly described type strains.</title>
        <authorList>
            <person name="Whitman W."/>
        </authorList>
    </citation>
    <scope>NUCLEOTIDE SEQUENCE [LARGE SCALE GENOMIC DNA]</scope>
    <source>
        <strain evidence="1 2">CECT 3303</strain>
    </source>
</reference>
<sequence length="43" mass="4832">MAWRTVALATPCCLMSSFSLGTRLFGVNSPRRMRLRISAAICW</sequence>
<dbReference type="EMBL" id="JACHJJ010000018">
    <property type="protein sequence ID" value="MBB5965730.1"/>
    <property type="molecule type" value="Genomic_DNA"/>
</dbReference>
<evidence type="ECO:0000313" key="2">
    <source>
        <dbReference type="Proteomes" id="UP000562352"/>
    </source>
</evidence>
<comment type="caution">
    <text evidence="1">The sequence shown here is derived from an EMBL/GenBank/DDBJ whole genome shotgun (WGS) entry which is preliminary data.</text>
</comment>
<accession>A0A841D743</accession>
<protein>
    <submittedName>
        <fullName evidence="1">Uncharacterized protein</fullName>
    </submittedName>
</protein>
<gene>
    <name evidence="1" type="ORF">FHS22_005020</name>
</gene>
<evidence type="ECO:0000313" key="1">
    <source>
        <dbReference type="EMBL" id="MBB5965730.1"/>
    </source>
</evidence>
<proteinExistence type="predicted"/>
<keyword evidence="2" id="KW-1185">Reference proteome</keyword>
<dbReference type="Proteomes" id="UP000562352">
    <property type="component" value="Unassembled WGS sequence"/>
</dbReference>
<organism evidence="1 2">
    <name type="scientific">Planomonospora venezuelensis</name>
    <dbReference type="NCBI Taxonomy" id="1999"/>
    <lineage>
        <taxon>Bacteria</taxon>
        <taxon>Bacillati</taxon>
        <taxon>Actinomycetota</taxon>
        <taxon>Actinomycetes</taxon>
        <taxon>Streptosporangiales</taxon>
        <taxon>Streptosporangiaceae</taxon>
        <taxon>Planomonospora</taxon>
    </lineage>
</organism>
<name>A0A841D743_PLAVE</name>